<name>A0ABV2K9T3_SPOPS</name>
<dbReference type="CDD" id="cd00093">
    <property type="entry name" value="HTH_XRE"/>
    <property type="match status" value="1"/>
</dbReference>
<dbReference type="Gene3D" id="1.10.260.40">
    <property type="entry name" value="lambda repressor-like DNA-binding domains"/>
    <property type="match status" value="1"/>
</dbReference>
<keyword evidence="4" id="KW-1185">Reference proteome</keyword>
<sequence length="81" mass="8914">MLDTLRVDITKITLERANQGISANELSKRAGVSKNVVSNMERGSATPRLDTLGKIAKALGMRLEDFIKDKEEEANEQVANI</sequence>
<feature type="domain" description="HTH cro/C1-type" evidence="2">
    <location>
        <begin position="12"/>
        <end position="66"/>
    </location>
</feature>
<dbReference type="PANTHER" id="PTHR46797">
    <property type="entry name" value="HTH-TYPE TRANSCRIPTIONAL REGULATOR"/>
    <property type="match status" value="1"/>
</dbReference>
<gene>
    <name evidence="3" type="ORF">ABIC55_002927</name>
</gene>
<evidence type="ECO:0000256" key="1">
    <source>
        <dbReference type="ARBA" id="ARBA00023125"/>
    </source>
</evidence>
<dbReference type="RefSeq" id="WP_354313566.1">
    <property type="nucleotide sequence ID" value="NZ_JBEPME010000004.1"/>
</dbReference>
<proteinExistence type="predicted"/>
<organism evidence="3 4">
    <name type="scientific">Sporosarcina psychrophila</name>
    <name type="common">Bacillus psychrophilus</name>
    <dbReference type="NCBI Taxonomy" id="1476"/>
    <lineage>
        <taxon>Bacteria</taxon>
        <taxon>Bacillati</taxon>
        <taxon>Bacillota</taxon>
        <taxon>Bacilli</taxon>
        <taxon>Bacillales</taxon>
        <taxon>Caryophanaceae</taxon>
        <taxon>Sporosarcina</taxon>
    </lineage>
</organism>
<dbReference type="EMBL" id="JBEPME010000004">
    <property type="protein sequence ID" value="MET3657830.1"/>
    <property type="molecule type" value="Genomic_DNA"/>
</dbReference>
<dbReference type="Proteomes" id="UP001549104">
    <property type="component" value="Unassembled WGS sequence"/>
</dbReference>
<dbReference type="InterPro" id="IPR010982">
    <property type="entry name" value="Lambda_DNA-bd_dom_sf"/>
</dbReference>
<evidence type="ECO:0000313" key="4">
    <source>
        <dbReference type="Proteomes" id="UP001549104"/>
    </source>
</evidence>
<comment type="caution">
    <text evidence="3">The sequence shown here is derived from an EMBL/GenBank/DDBJ whole genome shotgun (WGS) entry which is preliminary data.</text>
</comment>
<dbReference type="SMART" id="SM00530">
    <property type="entry name" value="HTH_XRE"/>
    <property type="match status" value="1"/>
</dbReference>
<protein>
    <submittedName>
        <fullName evidence="3">Transcriptional regulator with XRE-family HTH domain</fullName>
    </submittedName>
</protein>
<evidence type="ECO:0000259" key="2">
    <source>
        <dbReference type="PROSITE" id="PS50943"/>
    </source>
</evidence>
<evidence type="ECO:0000313" key="3">
    <source>
        <dbReference type="EMBL" id="MET3657830.1"/>
    </source>
</evidence>
<dbReference type="PROSITE" id="PS50943">
    <property type="entry name" value="HTH_CROC1"/>
    <property type="match status" value="1"/>
</dbReference>
<keyword evidence="1" id="KW-0238">DNA-binding</keyword>
<dbReference type="PANTHER" id="PTHR46797:SF1">
    <property type="entry name" value="METHYLPHOSPHONATE SYNTHASE"/>
    <property type="match status" value="1"/>
</dbReference>
<dbReference type="SUPFAM" id="SSF47413">
    <property type="entry name" value="lambda repressor-like DNA-binding domains"/>
    <property type="match status" value="1"/>
</dbReference>
<accession>A0ABV2K9T3</accession>
<dbReference type="InterPro" id="IPR050807">
    <property type="entry name" value="TransReg_Diox_bact_type"/>
</dbReference>
<reference evidence="3 4" key="1">
    <citation type="submission" date="2024-06" db="EMBL/GenBank/DDBJ databases">
        <title>Sorghum-associated microbial communities from plants grown in Nebraska, USA.</title>
        <authorList>
            <person name="Schachtman D."/>
        </authorList>
    </citation>
    <scope>NUCLEOTIDE SEQUENCE [LARGE SCALE GENOMIC DNA]</scope>
    <source>
        <strain evidence="3 4">1288</strain>
    </source>
</reference>
<dbReference type="InterPro" id="IPR001387">
    <property type="entry name" value="Cro/C1-type_HTH"/>
</dbReference>
<dbReference type="Pfam" id="PF01381">
    <property type="entry name" value="HTH_3"/>
    <property type="match status" value="1"/>
</dbReference>